<sequence length="135" mass="16240">MTDHQWTKYSYAAIAIYILWFLYNILLGNKRRDVPRHIKTEALERHCDALATYLKENQLGGLLLERFTPLQRSAFTYDFRKKDFGYNGIVNFRSHEPFNGYDTFIDGDILWVYLTREQREEIIRQYLLQSKKTHP</sequence>
<keyword evidence="1" id="KW-0812">Transmembrane</keyword>
<organism evidence="2 3">
    <name type="scientific">Kosakonia sacchari</name>
    <dbReference type="NCBI Taxonomy" id="1158459"/>
    <lineage>
        <taxon>Bacteria</taxon>
        <taxon>Pseudomonadati</taxon>
        <taxon>Pseudomonadota</taxon>
        <taxon>Gammaproteobacteria</taxon>
        <taxon>Enterobacterales</taxon>
        <taxon>Enterobacteriaceae</taxon>
        <taxon>Kosakonia</taxon>
    </lineage>
</organism>
<keyword evidence="1" id="KW-1133">Transmembrane helix</keyword>
<evidence type="ECO:0000313" key="3">
    <source>
        <dbReference type="Proteomes" id="UP001302368"/>
    </source>
</evidence>
<keyword evidence="3" id="KW-1185">Reference proteome</keyword>
<evidence type="ECO:0000313" key="2">
    <source>
        <dbReference type="EMBL" id="WOZ79978.1"/>
    </source>
</evidence>
<proteinExistence type="predicted"/>
<gene>
    <name evidence="2" type="ORF">Q8Y70_23785</name>
</gene>
<reference evidence="2 3" key="1">
    <citation type="submission" date="2023-10" db="EMBL/GenBank/DDBJ databases">
        <title>Genome sequencing of the isolated polysaccharide-producing bacterium Kosakonia sacchari KS2022.</title>
        <authorList>
            <person name="Yi X."/>
        </authorList>
    </citation>
    <scope>NUCLEOTIDE SEQUENCE [LARGE SCALE GENOMIC DNA]</scope>
    <source>
        <strain evidence="2 3">KS2022</strain>
        <plasmid evidence="2 3">pKS2022</plasmid>
    </source>
</reference>
<geneLocation type="plasmid" evidence="2 3">
    <name>pKS2022</name>
</geneLocation>
<keyword evidence="1" id="KW-0472">Membrane</keyword>
<keyword evidence="2" id="KW-0614">Plasmid</keyword>
<accession>A0ABZ0MWT1</accession>
<feature type="transmembrane region" description="Helical" evidence="1">
    <location>
        <begin position="6"/>
        <end position="26"/>
    </location>
</feature>
<evidence type="ECO:0008006" key="4">
    <source>
        <dbReference type="Google" id="ProtNLM"/>
    </source>
</evidence>
<protein>
    <recommendedName>
        <fullName evidence="4">DUF3301 domain-containing protein</fullName>
    </recommendedName>
</protein>
<evidence type="ECO:0000256" key="1">
    <source>
        <dbReference type="SAM" id="Phobius"/>
    </source>
</evidence>
<name>A0ABZ0MWT1_9ENTR</name>
<dbReference type="RefSeq" id="WP_305737700.1">
    <property type="nucleotide sequence ID" value="NZ_CP137745.1"/>
</dbReference>
<dbReference type="EMBL" id="CP137745">
    <property type="protein sequence ID" value="WOZ79978.1"/>
    <property type="molecule type" value="Genomic_DNA"/>
</dbReference>
<dbReference type="Proteomes" id="UP001302368">
    <property type="component" value="Plasmid pKS2022"/>
</dbReference>